<evidence type="ECO:0000313" key="1">
    <source>
        <dbReference type="EMBL" id="SHH95440.1"/>
    </source>
</evidence>
<proteinExistence type="predicted"/>
<gene>
    <name evidence="1" type="ORF">SAMN05443248_7072</name>
</gene>
<dbReference type="AlphaFoldDB" id="A0A1M5X6H2"/>
<dbReference type="PIRSF" id="PIRSF008159">
    <property type="entry name" value="UCP008159_ABC"/>
    <property type="match status" value="1"/>
</dbReference>
<organism evidence="1 2">
    <name type="scientific">Bradyrhizobium erythrophlei</name>
    <dbReference type="NCBI Taxonomy" id="1437360"/>
    <lineage>
        <taxon>Bacteria</taxon>
        <taxon>Pseudomonadati</taxon>
        <taxon>Pseudomonadota</taxon>
        <taxon>Alphaproteobacteria</taxon>
        <taxon>Hyphomicrobiales</taxon>
        <taxon>Nitrobacteraceae</taxon>
        <taxon>Bradyrhizobium</taxon>
    </lineage>
</organism>
<protein>
    <submittedName>
        <fullName evidence="1">ABC-type uncharacterized transport system, substrate-binding protein</fullName>
    </submittedName>
</protein>
<sequence length="216" mass="23835">MNRGMRSLLGLLLLLLAGGIVLGAGAAQAHPHVWITATSELLYAPDGSITGVRHAWTFDDMFSTYALQGMETETKGVYSRQELAPLAQTNVESLKEFGFFTFAKADGKKEKFQEPVDYYLEYKDALLTLHFTLPLKTPVKPKQLALEVFDPSFFIDFKLADEDPVRLVGAPADCRMKFERPNDGTAGAQKIGEQNFLSGNSNYGAMFANKITVDCP</sequence>
<accession>A0A1M5X6H2</accession>
<dbReference type="InterPro" id="IPR016537">
    <property type="entry name" value="UCP008159_ABC"/>
</dbReference>
<dbReference type="InterPro" id="IPR010412">
    <property type="entry name" value="DUF1007"/>
</dbReference>
<name>A0A1M5X6H2_9BRAD</name>
<dbReference type="EMBL" id="LT670817">
    <property type="protein sequence ID" value="SHH95440.1"/>
    <property type="molecule type" value="Genomic_DNA"/>
</dbReference>
<dbReference type="Proteomes" id="UP000189796">
    <property type="component" value="Chromosome I"/>
</dbReference>
<evidence type="ECO:0000313" key="2">
    <source>
        <dbReference type="Proteomes" id="UP000189796"/>
    </source>
</evidence>
<dbReference type="Pfam" id="PF06226">
    <property type="entry name" value="DUF1007"/>
    <property type="match status" value="1"/>
</dbReference>
<reference evidence="1 2" key="1">
    <citation type="submission" date="2016-11" db="EMBL/GenBank/DDBJ databases">
        <authorList>
            <person name="Jaros S."/>
            <person name="Januszkiewicz K."/>
            <person name="Wedrychowicz H."/>
        </authorList>
    </citation>
    <scope>NUCLEOTIDE SEQUENCE [LARGE SCALE GENOMIC DNA]</scope>
    <source>
        <strain evidence="1 2">GAS138</strain>
    </source>
</reference>